<protein>
    <submittedName>
        <fullName evidence="1">Uncharacterized protein</fullName>
    </submittedName>
</protein>
<sequence>MAYDLYVTAPDHPRPAEALTAFADTVNRGAVPGAADPDNPPADRRLRITAYPVAPSDGVLTVAVPYQGATETLNSLQNDAARRTVRLTDIGGRVLVETAGGDSPFRMRDRAGTVHTFVDATTVRRVLAEADGWRPAGMVLSVSPADDPTGANYLRVGIVNRRWTVHLRTGETVRQLADLLDRAETAATVVDSYLAGDVAALEQLSWADISMGMVADTTNRWRLDDSAGGLTVTSEAEVREAVTAGFAGGSTGDLDWLQVSDQTNPGDYITADRHLGTQWCVMWGHGYGEERYWRAVVDSPAAALDLLLAWTETPEETFLAARDWELVVDE</sequence>
<gene>
    <name evidence="1" type="ORF">DIW82_00145</name>
</gene>
<dbReference type="STRING" id="863239.GCA_000213935_01543"/>
<dbReference type="EMBL" id="DQID01000001">
    <property type="protein sequence ID" value="HCT13237.1"/>
    <property type="molecule type" value="Genomic_DNA"/>
</dbReference>
<proteinExistence type="predicted"/>
<organism evidence="1 2">
    <name type="scientific">Corynebacterium nuruki</name>
    <dbReference type="NCBI Taxonomy" id="1032851"/>
    <lineage>
        <taxon>Bacteria</taxon>
        <taxon>Bacillati</taxon>
        <taxon>Actinomycetota</taxon>
        <taxon>Actinomycetes</taxon>
        <taxon>Mycobacteriales</taxon>
        <taxon>Corynebacteriaceae</taxon>
        <taxon>Corynebacterium</taxon>
    </lineage>
</organism>
<comment type="caution">
    <text evidence="1">The sequence shown here is derived from an EMBL/GenBank/DDBJ whole genome shotgun (WGS) entry which is preliminary data.</text>
</comment>
<name>A0A3D4SW47_9CORY</name>
<dbReference type="AlphaFoldDB" id="A0A3D4SW47"/>
<reference evidence="1 2" key="1">
    <citation type="journal article" date="2018" name="Nat. Biotechnol.">
        <title>A standardized bacterial taxonomy based on genome phylogeny substantially revises the tree of life.</title>
        <authorList>
            <person name="Parks D.H."/>
            <person name="Chuvochina M."/>
            <person name="Waite D.W."/>
            <person name="Rinke C."/>
            <person name="Skarshewski A."/>
            <person name="Chaumeil P.A."/>
            <person name="Hugenholtz P."/>
        </authorList>
    </citation>
    <scope>NUCLEOTIDE SEQUENCE [LARGE SCALE GENOMIC DNA]</scope>
    <source>
        <strain evidence="1">UBA11247</strain>
    </source>
</reference>
<dbReference type="Proteomes" id="UP000261739">
    <property type="component" value="Unassembled WGS sequence"/>
</dbReference>
<dbReference type="RefSeq" id="WP_010120369.1">
    <property type="nucleotide sequence ID" value="NZ_DAITTW010000010.1"/>
</dbReference>
<evidence type="ECO:0000313" key="1">
    <source>
        <dbReference type="EMBL" id="HCT13237.1"/>
    </source>
</evidence>
<accession>A0A3D4SW47</accession>
<evidence type="ECO:0000313" key="2">
    <source>
        <dbReference type="Proteomes" id="UP000261739"/>
    </source>
</evidence>